<keyword evidence="3" id="KW-0489">Methyltransferase</keyword>
<reference evidence="3" key="1">
    <citation type="submission" date="2020-01" db="EMBL/GenBank/DDBJ databases">
        <title>Genome sequence of Kobresia littledalei, the first chromosome-level genome in the family Cyperaceae.</title>
        <authorList>
            <person name="Qu G."/>
        </authorList>
    </citation>
    <scope>NUCLEOTIDE SEQUENCE</scope>
    <source>
        <strain evidence="3">C.B.Clarke</strain>
        <tissue evidence="3">Leaf</tissue>
    </source>
</reference>
<dbReference type="AlphaFoldDB" id="A0A833RGI0"/>
<dbReference type="Proteomes" id="UP000623129">
    <property type="component" value="Unassembled WGS sequence"/>
</dbReference>
<gene>
    <name evidence="3" type="ORF">FCM35_KLT17538</name>
</gene>
<dbReference type="Pfam" id="PF03492">
    <property type="entry name" value="Methyltransf_7"/>
    <property type="match status" value="1"/>
</dbReference>
<accession>A0A833RGI0</accession>
<evidence type="ECO:0000256" key="1">
    <source>
        <dbReference type="ARBA" id="ARBA00022723"/>
    </source>
</evidence>
<name>A0A833RGI0_9POAL</name>
<dbReference type="GO" id="GO:0046872">
    <property type="term" value="F:metal ion binding"/>
    <property type="evidence" value="ECO:0007669"/>
    <property type="project" value="UniProtKB-KW"/>
</dbReference>
<organism evidence="3 4">
    <name type="scientific">Carex littledalei</name>
    <dbReference type="NCBI Taxonomy" id="544730"/>
    <lineage>
        <taxon>Eukaryota</taxon>
        <taxon>Viridiplantae</taxon>
        <taxon>Streptophyta</taxon>
        <taxon>Embryophyta</taxon>
        <taxon>Tracheophyta</taxon>
        <taxon>Spermatophyta</taxon>
        <taxon>Magnoliopsida</taxon>
        <taxon>Liliopsida</taxon>
        <taxon>Poales</taxon>
        <taxon>Cyperaceae</taxon>
        <taxon>Cyperoideae</taxon>
        <taxon>Cariceae</taxon>
        <taxon>Carex</taxon>
        <taxon>Carex subgen. Euthyceras</taxon>
    </lineage>
</organism>
<proteinExistence type="predicted"/>
<dbReference type="EMBL" id="SWLB01000005">
    <property type="protein sequence ID" value="KAF3338701.1"/>
    <property type="molecule type" value="Genomic_DNA"/>
</dbReference>
<sequence>MDVEKCFFMVGGSGETSHAANSKTQEKAILMVRPMLEEAVGDIYRNVHPEKMVVADLGCSSGPNTLVLMSEVIKIISNQCQKVGQHPPEMLFFLNDLRNNDFNNIFRSLDLVEQRLRAEKVTINIPYFVAGLPGSFYRRLFPRQSVHIFHSSYSLMWISQVPKDIGDKRNGMPLNKGNIYIGKTSPPHVVKLYQEQFHRDFSQFLKLRFEELVPCGQMLLSFLGRKKKDILDGELSTIGGWFAESLDSMVREGLVEEENLDNFNLPFYSPSAEEVKAIVNSQGLFDIIHFQTFESNLDPFDDDLDDVVLDNVRSGANYAKALRSVLESMIVSHFGSHIVDDLFSRFATKVAKHLIKEKLKVPVLVLSLKKKEST</sequence>
<dbReference type="OrthoDB" id="742322at2759"/>
<comment type="caution">
    <text evidence="3">The sequence shown here is derived from an EMBL/GenBank/DDBJ whole genome shotgun (WGS) entry which is preliminary data.</text>
</comment>
<keyword evidence="3" id="KW-0808">Transferase</keyword>
<evidence type="ECO:0000313" key="3">
    <source>
        <dbReference type="EMBL" id="KAF3338701.1"/>
    </source>
</evidence>
<dbReference type="InterPro" id="IPR005299">
    <property type="entry name" value="MeTrfase_7"/>
</dbReference>
<dbReference type="Gene3D" id="1.10.1200.270">
    <property type="entry name" value="Methyltransferase, alpha-helical capping domain"/>
    <property type="match status" value="1"/>
</dbReference>
<dbReference type="GO" id="GO:0008168">
    <property type="term" value="F:methyltransferase activity"/>
    <property type="evidence" value="ECO:0007669"/>
    <property type="project" value="UniProtKB-KW"/>
</dbReference>
<dbReference type="Gene3D" id="3.40.50.150">
    <property type="entry name" value="Vaccinia Virus protein VP39"/>
    <property type="match status" value="1"/>
</dbReference>
<dbReference type="SUPFAM" id="SSF53335">
    <property type="entry name" value="S-adenosyl-L-methionine-dependent methyltransferases"/>
    <property type="match status" value="1"/>
</dbReference>
<dbReference type="InterPro" id="IPR042086">
    <property type="entry name" value="MeTrfase_capping"/>
</dbReference>
<dbReference type="InterPro" id="IPR029063">
    <property type="entry name" value="SAM-dependent_MTases_sf"/>
</dbReference>
<evidence type="ECO:0000256" key="2">
    <source>
        <dbReference type="ARBA" id="ARBA00022842"/>
    </source>
</evidence>
<dbReference type="PANTHER" id="PTHR31009">
    <property type="entry name" value="S-ADENOSYL-L-METHIONINE:CARBOXYL METHYLTRANSFERASE FAMILY PROTEIN"/>
    <property type="match status" value="1"/>
</dbReference>
<dbReference type="GO" id="GO:0032259">
    <property type="term" value="P:methylation"/>
    <property type="evidence" value="ECO:0007669"/>
    <property type="project" value="UniProtKB-KW"/>
</dbReference>
<keyword evidence="1" id="KW-0479">Metal-binding</keyword>
<keyword evidence="4" id="KW-1185">Reference proteome</keyword>
<protein>
    <submittedName>
        <fullName evidence="3">Anthranilate O-methyltransferase 1-like protein</fullName>
    </submittedName>
</protein>
<evidence type="ECO:0000313" key="4">
    <source>
        <dbReference type="Proteomes" id="UP000623129"/>
    </source>
</evidence>
<keyword evidence="2" id="KW-0460">Magnesium</keyword>